<dbReference type="EMBL" id="MN739784">
    <property type="protein sequence ID" value="QHT26310.1"/>
    <property type="molecule type" value="Genomic_DNA"/>
</dbReference>
<proteinExistence type="predicted"/>
<accession>A0A6C0ECV5</accession>
<name>A0A6C0ECV5_9ZZZZ</name>
<reference evidence="1" key="1">
    <citation type="journal article" date="2020" name="Nature">
        <title>Giant virus diversity and host interactions through global metagenomics.</title>
        <authorList>
            <person name="Schulz F."/>
            <person name="Roux S."/>
            <person name="Paez-Espino D."/>
            <person name="Jungbluth S."/>
            <person name="Walsh D.A."/>
            <person name="Denef V.J."/>
            <person name="McMahon K.D."/>
            <person name="Konstantinidis K.T."/>
            <person name="Eloe-Fadrosh E.A."/>
            <person name="Kyrpides N.C."/>
            <person name="Woyke T."/>
        </authorList>
    </citation>
    <scope>NUCLEOTIDE SEQUENCE</scope>
    <source>
        <strain evidence="1">GVMAG-M-3300023179-27</strain>
    </source>
</reference>
<organism evidence="1">
    <name type="scientific">viral metagenome</name>
    <dbReference type="NCBI Taxonomy" id="1070528"/>
    <lineage>
        <taxon>unclassified sequences</taxon>
        <taxon>metagenomes</taxon>
        <taxon>organismal metagenomes</taxon>
    </lineage>
</organism>
<protein>
    <submittedName>
        <fullName evidence="1">Uncharacterized protein</fullName>
    </submittedName>
</protein>
<dbReference type="AlphaFoldDB" id="A0A6C0ECV5"/>
<sequence>MEYGFITFDDIIENTEVKELKYDLDYSEKTVQYYRKLRELRIDPIIGEKVNPNYVFEFSAMWDAYNGTRLDDDPFGPLYFDPDYLVYQIYVKRLDLLWTKGSDQYEGCYGQCVGGGSDMMVVGRGSYINCYPFRLPINDCYVINGYDKTLTTMAPILTDDEINKIDNMVSKNKSYKKIFGVTPPSLRTMKYYYDRAIEKCKDYKTNIDAVNKLCAM</sequence>
<evidence type="ECO:0000313" key="1">
    <source>
        <dbReference type="EMBL" id="QHT26310.1"/>
    </source>
</evidence>